<dbReference type="PROSITE" id="PS50293">
    <property type="entry name" value="TPR_REGION"/>
    <property type="match status" value="1"/>
</dbReference>
<evidence type="ECO:0000313" key="3">
    <source>
        <dbReference type="EMBL" id="ABV50871.1"/>
    </source>
</evidence>
<dbReference type="GO" id="GO:0008476">
    <property type="term" value="F:protein-tyrosine sulfotransferase activity"/>
    <property type="evidence" value="ECO:0007669"/>
    <property type="project" value="InterPro"/>
</dbReference>
<protein>
    <submittedName>
        <fullName evidence="3">Sulfotransferase:TPR repeat</fullName>
    </submittedName>
</protein>
<dbReference type="KEGG" id="pmh:P9215_12561"/>
<dbReference type="Pfam" id="PF13181">
    <property type="entry name" value="TPR_8"/>
    <property type="match status" value="3"/>
</dbReference>
<feature type="repeat" description="TPR" evidence="2">
    <location>
        <begin position="125"/>
        <end position="158"/>
    </location>
</feature>
<dbReference type="Pfam" id="PF13469">
    <property type="entry name" value="Sulfotransfer_3"/>
    <property type="match status" value="2"/>
</dbReference>
<dbReference type="AlphaFoldDB" id="A8G5J0"/>
<dbReference type="SUPFAM" id="SSF48452">
    <property type="entry name" value="TPR-like"/>
    <property type="match status" value="1"/>
</dbReference>
<name>A8G5J0_PROM2</name>
<dbReference type="Proteomes" id="UP000002014">
    <property type="component" value="Chromosome"/>
</dbReference>
<sequence length="631" mass="73830">MKGFGDNKSRNSNFAKWDKDSFLKNKLDLAKNFLLSGDVLQAKKIYSRLVNEGFISYDLFFSYSLLSRNSSNFKLAKELLIRSISIYPTKVDHYILLAEILRLEKDFSRAQELLLTACKINPRNSNSVYNLSLLYRDLNNIEEALSTINKAIKLMPSNYVYKLLKADLLKDKNNFKESELILLELYSNEKIEDKKDILLMLSTVKRLDSNFKESEKILLDIIKFSPKFGQAYLNLSDLYFDNKLLIKAKKIALKGISIDPNIPEMLVNLGVICRNLGEINESKKYLLTALSMNERLFKCYNDLSTFYDFSDHPKELKYLLNVPLDGLNREDIIRICFARANIYHSQKKFINASKNYKLANDFKSKIYSSNKNLLIEKSIKIKKDFFCKKEFNLNNHKNPELIFIVGMPRSGSTLLETILSINKQVYDLGEIEVLPDIMKNVDSLVKDRDPYEDYIKLIKKLAPQAKIFTDKNLFNYMYCPVINKYFSNSKIILCLRNPLDNILSIYRENFTKIPFSTNIKEITEMYLHHYDLMKIYSKTYTNNLFIYNYDNVVSNPSVEIKKIIDWLGWEWNEEYTAPQNNKRTVFTASSEQVRNPIHSKSLRGWKKYTNLLEPALEIISKNRDLKKFITQ</sequence>
<dbReference type="PANTHER" id="PTHR12788">
    <property type="entry name" value="PROTEIN-TYROSINE SULFOTRANSFERASE 2"/>
    <property type="match status" value="1"/>
</dbReference>
<accession>A8G5J0</accession>
<dbReference type="InterPro" id="IPR019734">
    <property type="entry name" value="TPR_rpt"/>
</dbReference>
<dbReference type="InterPro" id="IPR011990">
    <property type="entry name" value="TPR-like_helical_dom_sf"/>
</dbReference>
<gene>
    <name evidence="3" type="ordered locus">P9215_12561</name>
</gene>
<reference evidence="3 4" key="1">
    <citation type="journal article" date="2007" name="PLoS Genet.">
        <title>Patterns and implications of gene gain and loss in the evolution of Prochlorococcus.</title>
        <authorList>
            <person name="Kettler G.C."/>
            <person name="Martiny A.C."/>
            <person name="Huang K."/>
            <person name="Zucker J."/>
            <person name="Coleman M.L."/>
            <person name="Rodrigue S."/>
            <person name="Chen F."/>
            <person name="Lapidus A."/>
            <person name="Ferriera S."/>
            <person name="Johnson J."/>
            <person name="Steglich C."/>
            <person name="Church G.M."/>
            <person name="Richardson P."/>
            <person name="Chisholm S.W."/>
        </authorList>
    </citation>
    <scope>NUCLEOTIDE SEQUENCE [LARGE SCALE GENOMIC DNA]</scope>
    <source>
        <strain evidence="3 4">MIT 9215</strain>
    </source>
</reference>
<dbReference type="Gene3D" id="1.25.40.10">
    <property type="entry name" value="Tetratricopeptide repeat domain"/>
    <property type="match status" value="1"/>
</dbReference>
<dbReference type="PROSITE" id="PS50005">
    <property type="entry name" value="TPR"/>
    <property type="match status" value="1"/>
</dbReference>
<evidence type="ECO:0000256" key="1">
    <source>
        <dbReference type="ARBA" id="ARBA00022679"/>
    </source>
</evidence>
<dbReference type="RefSeq" id="WP_012007940.1">
    <property type="nucleotide sequence ID" value="NC_009840.1"/>
</dbReference>
<keyword evidence="1 3" id="KW-0808">Transferase</keyword>
<dbReference type="STRING" id="93060.P9215_12561"/>
<organism evidence="3 4">
    <name type="scientific">Prochlorococcus marinus (strain MIT 9215)</name>
    <dbReference type="NCBI Taxonomy" id="93060"/>
    <lineage>
        <taxon>Bacteria</taxon>
        <taxon>Bacillati</taxon>
        <taxon>Cyanobacteriota</taxon>
        <taxon>Cyanophyceae</taxon>
        <taxon>Synechococcales</taxon>
        <taxon>Prochlorococcaceae</taxon>
        <taxon>Prochlorococcus</taxon>
    </lineage>
</organism>
<keyword evidence="2" id="KW-0802">TPR repeat</keyword>
<dbReference type="InterPro" id="IPR027417">
    <property type="entry name" value="P-loop_NTPase"/>
</dbReference>
<dbReference type="HOGENOM" id="CLU_017034_0_1_3"/>
<evidence type="ECO:0000256" key="2">
    <source>
        <dbReference type="PROSITE-ProRule" id="PRU00339"/>
    </source>
</evidence>
<dbReference type="EMBL" id="CP000825">
    <property type="protein sequence ID" value="ABV50871.1"/>
    <property type="molecule type" value="Genomic_DNA"/>
</dbReference>
<dbReference type="PANTHER" id="PTHR12788:SF10">
    <property type="entry name" value="PROTEIN-TYROSINE SULFOTRANSFERASE"/>
    <property type="match status" value="1"/>
</dbReference>
<dbReference type="OrthoDB" id="536969at2"/>
<evidence type="ECO:0000313" key="4">
    <source>
        <dbReference type="Proteomes" id="UP000002014"/>
    </source>
</evidence>
<dbReference type="SMART" id="SM00028">
    <property type="entry name" value="TPR"/>
    <property type="match status" value="5"/>
</dbReference>
<dbReference type="eggNOG" id="COG0457">
    <property type="taxonomic scope" value="Bacteria"/>
</dbReference>
<dbReference type="SUPFAM" id="SSF52540">
    <property type="entry name" value="P-loop containing nucleoside triphosphate hydrolases"/>
    <property type="match status" value="1"/>
</dbReference>
<dbReference type="InterPro" id="IPR026634">
    <property type="entry name" value="TPST-like"/>
</dbReference>
<proteinExistence type="predicted"/>
<dbReference type="Gene3D" id="3.40.50.300">
    <property type="entry name" value="P-loop containing nucleotide triphosphate hydrolases"/>
    <property type="match status" value="1"/>
</dbReference>